<evidence type="ECO:0000256" key="3">
    <source>
        <dbReference type="ARBA" id="ARBA00022679"/>
    </source>
</evidence>
<evidence type="ECO:0000256" key="4">
    <source>
        <dbReference type="ARBA" id="ARBA00022692"/>
    </source>
</evidence>
<keyword evidence="6 8" id="KW-1133">Transmembrane helix</keyword>
<name>A0A1G2DHC3_9BACT</name>
<evidence type="ECO:0000256" key="1">
    <source>
        <dbReference type="ARBA" id="ARBA00022475"/>
    </source>
</evidence>
<protein>
    <submittedName>
        <fullName evidence="10">Glycosyl transferase</fullName>
    </submittedName>
</protein>
<feature type="transmembrane region" description="Helical" evidence="8">
    <location>
        <begin position="273"/>
        <end position="296"/>
    </location>
</feature>
<evidence type="ECO:0000313" key="11">
    <source>
        <dbReference type="Proteomes" id="UP000178636"/>
    </source>
</evidence>
<feature type="domain" description="Glycosyltransferase 2-like" evidence="9">
    <location>
        <begin position="5"/>
        <end position="168"/>
    </location>
</feature>
<gene>
    <name evidence="10" type="ORF">A3C93_04575</name>
</gene>
<organism evidence="10 11">
    <name type="scientific">Candidatus Lloydbacteria bacterium RIFCSPHIGHO2_02_FULL_54_17</name>
    <dbReference type="NCBI Taxonomy" id="1798664"/>
    <lineage>
        <taxon>Bacteria</taxon>
        <taxon>Candidatus Lloydiibacteriota</taxon>
    </lineage>
</organism>
<dbReference type="Gene3D" id="3.90.550.10">
    <property type="entry name" value="Spore Coat Polysaccharide Biosynthesis Protein SpsA, Chain A"/>
    <property type="match status" value="1"/>
</dbReference>
<dbReference type="EMBL" id="MHLO01000009">
    <property type="protein sequence ID" value="OGZ13045.1"/>
    <property type="molecule type" value="Genomic_DNA"/>
</dbReference>
<keyword evidence="1" id="KW-1003">Cell membrane</keyword>
<evidence type="ECO:0000256" key="2">
    <source>
        <dbReference type="ARBA" id="ARBA00022676"/>
    </source>
</evidence>
<dbReference type="GO" id="GO:0099621">
    <property type="term" value="F:undecaprenyl-phosphate 4-deoxy-4-formamido-L-arabinose transferase activity"/>
    <property type="evidence" value="ECO:0007669"/>
    <property type="project" value="TreeGrafter"/>
</dbReference>
<keyword evidence="5" id="KW-0448">Lipopolysaccharide biosynthesis</keyword>
<dbReference type="InterPro" id="IPR001173">
    <property type="entry name" value="Glyco_trans_2-like"/>
</dbReference>
<reference evidence="10 11" key="1">
    <citation type="journal article" date="2016" name="Nat. Commun.">
        <title>Thousands of microbial genomes shed light on interconnected biogeochemical processes in an aquifer system.</title>
        <authorList>
            <person name="Anantharaman K."/>
            <person name="Brown C.T."/>
            <person name="Hug L.A."/>
            <person name="Sharon I."/>
            <person name="Castelle C.J."/>
            <person name="Probst A.J."/>
            <person name="Thomas B.C."/>
            <person name="Singh A."/>
            <person name="Wilkins M.J."/>
            <person name="Karaoz U."/>
            <person name="Brodie E.L."/>
            <person name="Williams K.H."/>
            <person name="Hubbard S.S."/>
            <person name="Banfield J.F."/>
        </authorList>
    </citation>
    <scope>NUCLEOTIDE SEQUENCE [LARGE SCALE GENOMIC DNA]</scope>
</reference>
<keyword evidence="4 8" id="KW-0812">Transmembrane</keyword>
<proteinExistence type="predicted"/>
<keyword evidence="3 10" id="KW-0808">Transferase</keyword>
<evidence type="ECO:0000256" key="7">
    <source>
        <dbReference type="ARBA" id="ARBA00023136"/>
    </source>
</evidence>
<dbReference type="InterPro" id="IPR029044">
    <property type="entry name" value="Nucleotide-diphossugar_trans"/>
</dbReference>
<dbReference type="AlphaFoldDB" id="A0A1G2DHC3"/>
<feature type="transmembrane region" description="Helical" evidence="8">
    <location>
        <begin position="236"/>
        <end position="261"/>
    </location>
</feature>
<dbReference type="InterPro" id="IPR050256">
    <property type="entry name" value="Glycosyltransferase_2"/>
</dbReference>
<dbReference type="CDD" id="cd04187">
    <property type="entry name" value="DPM1_like_bac"/>
    <property type="match status" value="1"/>
</dbReference>
<sequence length="322" mass="35850">MQKISVITPVHNEEGNIAIFHKEVSAVLCSFAPESEIIAVDDGSTDGSWKVMCEIAGKDPHFKPIRFRAHSGQTAALMAGIHYAKGDVIVLIDGDLENDPADIPLLMNALESGPYDIVSGWRKERWKDKGLSRRLPSVIANKLISRITGLLLHDHGCTLKAYRRELFDGVELYGDMHRFVAAYLSWRGATVTEVPVRHRPRRFGASHYGISRTFRVLLDLVVIKFLNSYMTHPMRFFGGIGFLSFLGGLIAGGAAVVLKLLHLKDFVETPLPIFSALLLIVGVQMIVMGVLAEMLTRTYYESQGKRTYAIKEKVNLDVGDRK</sequence>
<dbReference type="GO" id="GO:0005886">
    <property type="term" value="C:plasma membrane"/>
    <property type="evidence" value="ECO:0007669"/>
    <property type="project" value="TreeGrafter"/>
</dbReference>
<dbReference type="Pfam" id="PF00535">
    <property type="entry name" value="Glycos_transf_2"/>
    <property type="match status" value="1"/>
</dbReference>
<evidence type="ECO:0000256" key="8">
    <source>
        <dbReference type="SAM" id="Phobius"/>
    </source>
</evidence>
<accession>A0A1G2DHC3</accession>
<evidence type="ECO:0000256" key="5">
    <source>
        <dbReference type="ARBA" id="ARBA00022985"/>
    </source>
</evidence>
<keyword evidence="7 8" id="KW-0472">Membrane</keyword>
<dbReference type="GO" id="GO:0009103">
    <property type="term" value="P:lipopolysaccharide biosynthetic process"/>
    <property type="evidence" value="ECO:0007669"/>
    <property type="project" value="UniProtKB-KW"/>
</dbReference>
<dbReference type="Proteomes" id="UP000178636">
    <property type="component" value="Unassembled WGS sequence"/>
</dbReference>
<comment type="caution">
    <text evidence="10">The sequence shown here is derived from an EMBL/GenBank/DDBJ whole genome shotgun (WGS) entry which is preliminary data.</text>
</comment>
<evidence type="ECO:0000313" key="10">
    <source>
        <dbReference type="EMBL" id="OGZ13045.1"/>
    </source>
</evidence>
<keyword evidence="2" id="KW-0328">Glycosyltransferase</keyword>
<evidence type="ECO:0000259" key="9">
    <source>
        <dbReference type="Pfam" id="PF00535"/>
    </source>
</evidence>
<dbReference type="STRING" id="1798664.A3C93_04575"/>
<evidence type="ECO:0000256" key="6">
    <source>
        <dbReference type="ARBA" id="ARBA00022989"/>
    </source>
</evidence>
<dbReference type="SUPFAM" id="SSF53448">
    <property type="entry name" value="Nucleotide-diphospho-sugar transferases"/>
    <property type="match status" value="1"/>
</dbReference>
<dbReference type="PANTHER" id="PTHR48090:SF3">
    <property type="entry name" value="UNDECAPRENYL-PHOSPHATE 4-DEOXY-4-FORMAMIDO-L-ARABINOSE TRANSFERASE"/>
    <property type="match status" value="1"/>
</dbReference>
<dbReference type="PANTHER" id="PTHR48090">
    <property type="entry name" value="UNDECAPRENYL-PHOSPHATE 4-DEOXY-4-FORMAMIDO-L-ARABINOSE TRANSFERASE-RELATED"/>
    <property type="match status" value="1"/>
</dbReference>